<evidence type="ECO:0000313" key="6">
    <source>
        <dbReference type="Proteomes" id="UP001370490"/>
    </source>
</evidence>
<proteinExistence type="inferred from homology"/>
<gene>
    <name evidence="5" type="ORF">RJ641_009480</name>
</gene>
<comment type="caution">
    <text evidence="5">The sequence shown here is derived from an EMBL/GenBank/DDBJ whole genome shotgun (WGS) entry which is preliminary data.</text>
</comment>
<dbReference type="Proteomes" id="UP001370490">
    <property type="component" value="Unassembled WGS sequence"/>
</dbReference>
<evidence type="ECO:0000256" key="3">
    <source>
        <dbReference type="RuleBase" id="RU361155"/>
    </source>
</evidence>
<keyword evidence="2 3" id="KW-0808">Transferase</keyword>
<dbReference type="AlphaFoldDB" id="A0AAN8Z3J6"/>
<dbReference type="InterPro" id="IPR000863">
    <property type="entry name" value="Sulfotransferase_dom"/>
</dbReference>
<reference evidence="5 6" key="1">
    <citation type="submission" date="2023-12" db="EMBL/GenBank/DDBJ databases">
        <title>A high-quality genome assembly for Dillenia turbinata (Dilleniales).</title>
        <authorList>
            <person name="Chanderbali A."/>
        </authorList>
    </citation>
    <scope>NUCLEOTIDE SEQUENCE [LARGE SCALE GENOMIC DNA]</scope>
    <source>
        <strain evidence="5">LSX21</strain>
        <tissue evidence="5">Leaf</tissue>
    </source>
</reference>
<dbReference type="InterPro" id="IPR027417">
    <property type="entry name" value="P-loop_NTPase"/>
</dbReference>
<dbReference type="Gene3D" id="3.40.50.300">
    <property type="entry name" value="P-loop containing nucleotide triphosphate hydrolases"/>
    <property type="match status" value="1"/>
</dbReference>
<evidence type="ECO:0000313" key="5">
    <source>
        <dbReference type="EMBL" id="KAK6925154.1"/>
    </source>
</evidence>
<dbReference type="EMBL" id="JBAMMX010000016">
    <property type="protein sequence ID" value="KAK6925154.1"/>
    <property type="molecule type" value="Genomic_DNA"/>
</dbReference>
<dbReference type="SUPFAM" id="SSF52540">
    <property type="entry name" value="P-loop containing nucleoside triphosphate hydrolases"/>
    <property type="match status" value="1"/>
</dbReference>
<dbReference type="GO" id="GO:0008146">
    <property type="term" value="F:sulfotransferase activity"/>
    <property type="evidence" value="ECO:0007669"/>
    <property type="project" value="InterPro"/>
</dbReference>
<dbReference type="EC" id="2.8.2.-" evidence="3"/>
<evidence type="ECO:0000259" key="4">
    <source>
        <dbReference type="Pfam" id="PF00685"/>
    </source>
</evidence>
<organism evidence="5 6">
    <name type="scientific">Dillenia turbinata</name>
    <dbReference type="NCBI Taxonomy" id="194707"/>
    <lineage>
        <taxon>Eukaryota</taxon>
        <taxon>Viridiplantae</taxon>
        <taxon>Streptophyta</taxon>
        <taxon>Embryophyta</taxon>
        <taxon>Tracheophyta</taxon>
        <taxon>Spermatophyta</taxon>
        <taxon>Magnoliopsida</taxon>
        <taxon>eudicotyledons</taxon>
        <taxon>Gunneridae</taxon>
        <taxon>Pentapetalae</taxon>
        <taxon>Dilleniales</taxon>
        <taxon>Dilleniaceae</taxon>
        <taxon>Dillenia</taxon>
    </lineage>
</organism>
<keyword evidence="6" id="KW-1185">Reference proteome</keyword>
<name>A0AAN8Z3J6_9MAGN</name>
<comment type="similarity">
    <text evidence="1 3">Belongs to the sulfotransferase 1 family.</text>
</comment>
<feature type="domain" description="Sulfotransferase" evidence="4">
    <location>
        <begin position="106"/>
        <end position="241"/>
    </location>
</feature>
<sequence length="257" mass="30112">MMKMMMGYKKQQCFSFQMQPYLVFPPKIWKTPMLVKISALQKVYDNEEQTQNPSSYYKEIISEFPTRENRWSGVWYDYCQFQGFWHHSFLIERIISLREHFVAKPSNIFMASSPKSGTTRLMALAFAIMTRTQFDNSNSPLLTTMPHHCVPLLEGIPIDPLQNPNANLLFTHIPYVSLPKSILHTDSKIIYICREPKDVFVSLWLSHANIEKRIWLLLVSKKHWDSFVKELLSNDPIGTTFWGIGVQAWSILKKFRS</sequence>
<evidence type="ECO:0000256" key="1">
    <source>
        <dbReference type="ARBA" id="ARBA00005771"/>
    </source>
</evidence>
<dbReference type="PANTHER" id="PTHR11783">
    <property type="entry name" value="SULFOTRANSFERASE SULT"/>
    <property type="match status" value="1"/>
</dbReference>
<protein>
    <recommendedName>
        <fullName evidence="3">Sulfotransferase</fullName>
        <ecNumber evidence="3">2.8.2.-</ecNumber>
    </recommendedName>
</protein>
<dbReference type="Pfam" id="PF00685">
    <property type="entry name" value="Sulfotransfer_1"/>
    <property type="match status" value="1"/>
</dbReference>
<accession>A0AAN8Z3J6</accession>
<evidence type="ECO:0000256" key="2">
    <source>
        <dbReference type="ARBA" id="ARBA00022679"/>
    </source>
</evidence>